<accession>A0A0F9QJQ3</accession>
<dbReference type="InterPro" id="IPR009000">
    <property type="entry name" value="Transl_B-barrel_sf"/>
</dbReference>
<name>A0A0F9QJQ3_9ZZZZ</name>
<evidence type="ECO:0000256" key="5">
    <source>
        <dbReference type="ARBA" id="ARBA00023134"/>
    </source>
</evidence>
<evidence type="ECO:0000256" key="2">
    <source>
        <dbReference type="ARBA" id="ARBA00022490"/>
    </source>
</evidence>
<dbReference type="InterPro" id="IPR057335">
    <property type="entry name" value="Beta-barrel_SelB"/>
</dbReference>
<dbReference type="GO" id="GO:0003924">
    <property type="term" value="F:GTPase activity"/>
    <property type="evidence" value="ECO:0007669"/>
    <property type="project" value="InterPro"/>
</dbReference>
<dbReference type="InterPro" id="IPR036388">
    <property type="entry name" value="WH-like_DNA-bd_sf"/>
</dbReference>
<dbReference type="InterPro" id="IPR000795">
    <property type="entry name" value="T_Tr_GTP-bd_dom"/>
</dbReference>
<dbReference type="SUPFAM" id="SSF46785">
    <property type="entry name" value="Winged helix' DNA-binding domain"/>
    <property type="match status" value="1"/>
</dbReference>
<dbReference type="PROSITE" id="PS51722">
    <property type="entry name" value="G_TR_2"/>
    <property type="match status" value="1"/>
</dbReference>
<reference evidence="7" key="1">
    <citation type="journal article" date="2015" name="Nature">
        <title>Complex archaea that bridge the gap between prokaryotes and eukaryotes.</title>
        <authorList>
            <person name="Spang A."/>
            <person name="Saw J.H."/>
            <person name="Jorgensen S.L."/>
            <person name="Zaremba-Niedzwiedzka K."/>
            <person name="Martijn J."/>
            <person name="Lind A.E."/>
            <person name="van Eijk R."/>
            <person name="Schleper C."/>
            <person name="Guy L."/>
            <person name="Ettema T.J."/>
        </authorList>
    </citation>
    <scope>NUCLEOTIDE SEQUENCE</scope>
</reference>
<dbReference type="Gene3D" id="3.40.50.300">
    <property type="entry name" value="P-loop containing nucleotide triphosphate hydrolases"/>
    <property type="match status" value="1"/>
</dbReference>
<dbReference type="PANTHER" id="PTHR43721">
    <property type="entry name" value="ELONGATION FACTOR TU-RELATED"/>
    <property type="match status" value="1"/>
</dbReference>
<evidence type="ECO:0000256" key="3">
    <source>
        <dbReference type="ARBA" id="ARBA00022741"/>
    </source>
</evidence>
<dbReference type="GO" id="GO:0003723">
    <property type="term" value="F:RNA binding"/>
    <property type="evidence" value="ECO:0007669"/>
    <property type="project" value="InterPro"/>
</dbReference>
<feature type="domain" description="Tr-type G" evidence="6">
    <location>
        <begin position="1"/>
        <end position="170"/>
    </location>
</feature>
<dbReference type="Gene3D" id="1.10.10.2770">
    <property type="match status" value="1"/>
</dbReference>
<dbReference type="GO" id="GO:0003746">
    <property type="term" value="F:translation elongation factor activity"/>
    <property type="evidence" value="ECO:0007669"/>
    <property type="project" value="InterPro"/>
</dbReference>
<dbReference type="CDD" id="cd15491">
    <property type="entry name" value="selB_III"/>
    <property type="match status" value="1"/>
</dbReference>
<protein>
    <recommendedName>
        <fullName evidence="6">Tr-type G domain-containing protein</fullName>
    </recommendedName>
</protein>
<proteinExistence type="predicted"/>
<keyword evidence="5" id="KW-0342">GTP-binding</keyword>
<organism evidence="7">
    <name type="scientific">marine sediment metagenome</name>
    <dbReference type="NCBI Taxonomy" id="412755"/>
    <lineage>
        <taxon>unclassified sequences</taxon>
        <taxon>metagenomes</taxon>
        <taxon>ecological metagenomes</taxon>
    </lineage>
</organism>
<dbReference type="InterPro" id="IPR027417">
    <property type="entry name" value="P-loop_NTPase"/>
</dbReference>
<dbReference type="GO" id="GO:0001514">
    <property type="term" value="P:selenocysteine incorporation"/>
    <property type="evidence" value="ECO:0007669"/>
    <property type="project" value="InterPro"/>
</dbReference>
<comment type="subcellular location">
    <subcellularLocation>
        <location evidence="1">Cytoplasm</location>
    </subcellularLocation>
</comment>
<dbReference type="PANTHER" id="PTHR43721:SF9">
    <property type="entry name" value="GTP-BINDING PROTEIN 1"/>
    <property type="match status" value="1"/>
</dbReference>
<dbReference type="InterPro" id="IPR004535">
    <property type="entry name" value="Transl_elong_SelB"/>
</dbReference>
<dbReference type="AlphaFoldDB" id="A0A0F9QJQ3"/>
<dbReference type="Gene3D" id="2.40.30.10">
    <property type="entry name" value="Translation factors"/>
    <property type="match status" value="1"/>
</dbReference>
<keyword evidence="3" id="KW-0547">Nucleotide-binding</keyword>
<evidence type="ECO:0000313" key="7">
    <source>
        <dbReference type="EMBL" id="KKN42714.1"/>
    </source>
</evidence>
<dbReference type="EMBL" id="LAZR01001561">
    <property type="protein sequence ID" value="KKN42714.1"/>
    <property type="molecule type" value="Genomic_DNA"/>
</dbReference>
<dbReference type="GO" id="GO:0005737">
    <property type="term" value="C:cytoplasm"/>
    <property type="evidence" value="ECO:0007669"/>
    <property type="project" value="UniProtKB-SubCell"/>
</dbReference>
<dbReference type="InterPro" id="IPR036390">
    <property type="entry name" value="WH_DNA-bd_sf"/>
</dbReference>
<dbReference type="Pfam" id="PF25461">
    <property type="entry name" value="Beta-barrel_SelB"/>
    <property type="match status" value="1"/>
</dbReference>
<evidence type="ECO:0000256" key="1">
    <source>
        <dbReference type="ARBA" id="ARBA00004496"/>
    </source>
</evidence>
<keyword evidence="2" id="KW-0963">Cytoplasm</keyword>
<dbReference type="Gene3D" id="1.10.10.10">
    <property type="entry name" value="Winged helix-like DNA-binding domain superfamily/Winged helix DNA-binding domain"/>
    <property type="match status" value="1"/>
</dbReference>
<dbReference type="Pfam" id="PF00009">
    <property type="entry name" value="GTP_EFTU"/>
    <property type="match status" value="1"/>
</dbReference>
<sequence length="627" mass="67257">MTTVCAIVIGHVDHGKTTLVRALTGTDTDRLVQEKQRGLSITLGFAHCNFPAGTVDLIDAPGHQDFTRAMVAGATGAQTAMLVISVVDGVSPQSLEHLRIMGLLGVAVGLVVVTKVDLVPANQLSEKLALIRNELAALGVSNVPFVPCSANCPDGTDALRKALETLLRSQWPLRPPIDVFLPIDRAFTLPGKGTVVTGTLLGAPLGVDGTFTLQPQGVPVSVRSVQSRGQSRDVVHSGERVAVNLRGLAIQDVSQGSVLCTSDAFTASDCMDVQISVLPDAPRPLKHMQELRAMFGTSQEVVTVRLMGGGQVSPGQSGFAQLRFRQKAVGFAGQRAILRSLSPAATIGGAAILDPWARPVRAGDVARLDLMRSAATQDPALIAAALCQQGQGLAVLDDVERIARLRRGGAMGCLTDRFTEIARGYIAQTPDLSAAKSDVITALQSFHAAYPVKRLAPRRIIEQRSRFPGLLPYVEKILIADEELRVEDGQVALFAHDPHAVLNETQRIRLAEIGALFTKAGMVPPDTAQFTDPDDPDLIALLVASGILVSLNNVSLNQRVLFHAECVVQAVRYLRDTFPPPERFTTSQARNALTTTRKFIVPLLEHLDTQGMTQRHGDTRQMTQQAH</sequence>
<dbReference type="GO" id="GO:0005525">
    <property type="term" value="F:GTP binding"/>
    <property type="evidence" value="ECO:0007669"/>
    <property type="project" value="UniProtKB-KW"/>
</dbReference>
<dbReference type="InterPro" id="IPR015191">
    <property type="entry name" value="SelB_WHD4"/>
</dbReference>
<dbReference type="SUPFAM" id="SSF50465">
    <property type="entry name" value="EF-Tu/eEF-1alpha/eIF2-gamma C-terminal domain"/>
    <property type="match status" value="1"/>
</dbReference>
<dbReference type="Pfam" id="PF09107">
    <property type="entry name" value="WHD_3rd_SelB"/>
    <property type="match status" value="1"/>
</dbReference>
<dbReference type="SUPFAM" id="SSF52540">
    <property type="entry name" value="P-loop containing nucleoside triphosphate hydrolases"/>
    <property type="match status" value="1"/>
</dbReference>
<evidence type="ECO:0000259" key="6">
    <source>
        <dbReference type="PROSITE" id="PS51722"/>
    </source>
</evidence>
<dbReference type="SUPFAM" id="SSF50447">
    <property type="entry name" value="Translation proteins"/>
    <property type="match status" value="1"/>
</dbReference>
<dbReference type="NCBIfam" id="TIGR00475">
    <property type="entry name" value="selB"/>
    <property type="match status" value="1"/>
</dbReference>
<keyword evidence="4" id="KW-0648">Protein biosynthesis</keyword>
<dbReference type="InterPro" id="IPR009001">
    <property type="entry name" value="Transl_elong_EF1A/Init_IF2_C"/>
</dbReference>
<gene>
    <name evidence="7" type="ORF">LCGC14_0710350</name>
</gene>
<dbReference type="InterPro" id="IPR050055">
    <property type="entry name" value="EF-Tu_GTPase"/>
</dbReference>
<comment type="caution">
    <text evidence="7">The sequence shown here is derived from an EMBL/GenBank/DDBJ whole genome shotgun (WGS) entry which is preliminary data.</text>
</comment>
<evidence type="ECO:0000256" key="4">
    <source>
        <dbReference type="ARBA" id="ARBA00022917"/>
    </source>
</evidence>